<keyword evidence="2" id="KW-0378">Hydrolase</keyword>
<dbReference type="InterPro" id="IPR000209">
    <property type="entry name" value="Peptidase_S8/S53_dom"/>
</dbReference>
<comment type="caution">
    <text evidence="5">The sequence shown here is derived from an EMBL/GenBank/DDBJ whole genome shotgun (WGS) entry which is preliminary data.</text>
</comment>
<evidence type="ECO:0000259" key="4">
    <source>
        <dbReference type="Pfam" id="PF00082"/>
    </source>
</evidence>
<name>A0A8T9BCV6_9HELO</name>
<dbReference type="PANTHER" id="PTHR46082:SF6">
    <property type="entry name" value="AAA+ ATPASE DOMAIN-CONTAINING PROTEIN-RELATED"/>
    <property type="match status" value="1"/>
</dbReference>
<keyword evidence="3" id="KW-0720">Serine protease</keyword>
<keyword evidence="1" id="KW-0645">Protease</keyword>
<dbReference type="Pfam" id="PF00082">
    <property type="entry name" value="Peptidase_S8"/>
    <property type="match status" value="1"/>
</dbReference>
<dbReference type="EMBL" id="QGMF01000400">
    <property type="protein sequence ID" value="TVY16193.1"/>
    <property type="molecule type" value="Genomic_DNA"/>
</dbReference>
<dbReference type="PANTHER" id="PTHR46082">
    <property type="entry name" value="ATP/GTP-BINDING PROTEIN-RELATED"/>
    <property type="match status" value="1"/>
</dbReference>
<keyword evidence="6" id="KW-1185">Reference proteome</keyword>
<reference evidence="5 6" key="1">
    <citation type="submission" date="2018-05" db="EMBL/GenBank/DDBJ databases">
        <title>Whole genome sequencing for identification of molecular markers to develop diagnostic detection tools for the regulated plant pathogen Lachnellula willkommii.</title>
        <authorList>
            <person name="Giroux E."/>
            <person name="Bilodeau G."/>
        </authorList>
    </citation>
    <scope>NUCLEOTIDE SEQUENCE [LARGE SCALE GENOMIC DNA]</scope>
    <source>
        <strain evidence="5 6">CBS 203.66</strain>
    </source>
</reference>
<proteinExistence type="predicted"/>
<feature type="domain" description="Peptidase S8/S53" evidence="4">
    <location>
        <begin position="35"/>
        <end position="242"/>
    </location>
</feature>
<evidence type="ECO:0000313" key="6">
    <source>
        <dbReference type="Proteomes" id="UP000469559"/>
    </source>
</evidence>
<gene>
    <name evidence="5" type="primary">SUBB</name>
    <name evidence="5" type="ORF">LARI1_G006350</name>
</gene>
<dbReference type="Proteomes" id="UP000469559">
    <property type="component" value="Unassembled WGS sequence"/>
</dbReference>
<dbReference type="SUPFAM" id="SSF52743">
    <property type="entry name" value="Subtilisin-like"/>
    <property type="match status" value="1"/>
</dbReference>
<dbReference type="GO" id="GO:0004252">
    <property type="term" value="F:serine-type endopeptidase activity"/>
    <property type="evidence" value="ECO:0007669"/>
    <property type="project" value="InterPro"/>
</dbReference>
<dbReference type="GO" id="GO:0006508">
    <property type="term" value="P:proteolysis"/>
    <property type="evidence" value="ECO:0007669"/>
    <property type="project" value="UniProtKB-KW"/>
</dbReference>
<dbReference type="InterPro" id="IPR015500">
    <property type="entry name" value="Peptidase_S8_subtilisin-rel"/>
</dbReference>
<dbReference type="PRINTS" id="PR00723">
    <property type="entry name" value="SUBTILISIN"/>
</dbReference>
<sequence length="478" mass="53618">MGKVYRIATKLAEDSTSQDLPMKFNMGIRKDDFAIKIAIIDCGVDAWQPAIAENIKFGFSYIEQAPWYKPEDAHGTLMASLIRRINPWVRFHVYRVSSGRNDLNVNKAAKAIEHAANAGVDIINCSWTTEKDDAELQHAIEYATSHGGSRQGKHPALVFCATSDEPHHYKSVWPADYTSHVLSVSAASKSGRNRIETRMRFDLLVPGEDMPAAGLSENGDSDTLVSGSSVATAIASGIASMVLLYCKLLDKDEKCGGWHEFKRKDKILEVFKLMSHLTDNKERYVDPTLIFQDRFKKGWPRAEDKECGNVVALTWFISFKQICRQNMLAADYLLFMACTDLTNVPLALLPMTLPQEKGIDAVGTLDAYSFVTKRTAASVIDLHRLVHLSTRNWLQKNQELLSQRTQVAITRLLEVFPDSNHWNRSKWRRLLPHTKFALSSGAPGQENEARINLAHKQAMALVSDGKFTEAEAYFNIAL</sequence>
<organism evidence="5 6">
    <name type="scientific">Lachnellula arida</name>
    <dbReference type="NCBI Taxonomy" id="1316785"/>
    <lineage>
        <taxon>Eukaryota</taxon>
        <taxon>Fungi</taxon>
        <taxon>Dikarya</taxon>
        <taxon>Ascomycota</taxon>
        <taxon>Pezizomycotina</taxon>
        <taxon>Leotiomycetes</taxon>
        <taxon>Helotiales</taxon>
        <taxon>Lachnaceae</taxon>
        <taxon>Lachnellula</taxon>
    </lineage>
</organism>
<evidence type="ECO:0000313" key="5">
    <source>
        <dbReference type="EMBL" id="TVY16193.1"/>
    </source>
</evidence>
<evidence type="ECO:0000256" key="3">
    <source>
        <dbReference type="ARBA" id="ARBA00022825"/>
    </source>
</evidence>
<dbReference type="InterPro" id="IPR053137">
    <property type="entry name" value="NLR-like"/>
</dbReference>
<evidence type="ECO:0000256" key="1">
    <source>
        <dbReference type="ARBA" id="ARBA00022670"/>
    </source>
</evidence>
<evidence type="ECO:0000256" key="2">
    <source>
        <dbReference type="ARBA" id="ARBA00022801"/>
    </source>
</evidence>
<dbReference type="InterPro" id="IPR036852">
    <property type="entry name" value="Peptidase_S8/S53_dom_sf"/>
</dbReference>
<protein>
    <submittedName>
        <fullName evidence="5">Subtilisin BL</fullName>
    </submittedName>
</protein>
<dbReference type="Gene3D" id="3.40.50.200">
    <property type="entry name" value="Peptidase S8/S53 domain"/>
    <property type="match status" value="1"/>
</dbReference>
<dbReference type="AlphaFoldDB" id="A0A8T9BCV6"/>
<dbReference type="OrthoDB" id="5986190at2759"/>
<accession>A0A8T9BCV6</accession>